<accession>A0A8J2LQZ8</accession>
<proteinExistence type="predicted"/>
<dbReference type="GO" id="GO:0015035">
    <property type="term" value="F:protein-disulfide reductase activity"/>
    <property type="evidence" value="ECO:0007669"/>
    <property type="project" value="InterPro"/>
</dbReference>
<dbReference type="AlphaFoldDB" id="A0A8J2LQZ8"/>
<evidence type="ECO:0000256" key="1">
    <source>
        <dbReference type="SAM" id="SignalP"/>
    </source>
</evidence>
<dbReference type="GO" id="GO:0016972">
    <property type="term" value="F:thiol oxidase activity"/>
    <property type="evidence" value="ECO:0007669"/>
    <property type="project" value="InterPro"/>
</dbReference>
<keyword evidence="1" id="KW-0732">Signal</keyword>
<feature type="signal peptide" evidence="1">
    <location>
        <begin position="1"/>
        <end position="31"/>
    </location>
</feature>
<organism evidence="2 3">
    <name type="scientific">Cercopithifilaria johnstoni</name>
    <dbReference type="NCBI Taxonomy" id="2874296"/>
    <lineage>
        <taxon>Eukaryota</taxon>
        <taxon>Metazoa</taxon>
        <taxon>Ecdysozoa</taxon>
        <taxon>Nematoda</taxon>
        <taxon>Chromadorea</taxon>
        <taxon>Rhabditida</taxon>
        <taxon>Spirurina</taxon>
        <taxon>Spiruromorpha</taxon>
        <taxon>Filarioidea</taxon>
        <taxon>Onchocercidae</taxon>
        <taxon>Cercopithifilaria</taxon>
    </lineage>
</organism>
<dbReference type="GO" id="GO:0005789">
    <property type="term" value="C:endoplasmic reticulum membrane"/>
    <property type="evidence" value="ECO:0007669"/>
    <property type="project" value="TreeGrafter"/>
</dbReference>
<reference evidence="2" key="1">
    <citation type="submission" date="2021-09" db="EMBL/GenBank/DDBJ databases">
        <authorList>
            <consortium name="Pathogen Informatics"/>
        </authorList>
    </citation>
    <scope>NUCLEOTIDE SEQUENCE</scope>
</reference>
<evidence type="ECO:0000313" key="3">
    <source>
        <dbReference type="Proteomes" id="UP000746747"/>
    </source>
</evidence>
<dbReference type="GO" id="GO:0071949">
    <property type="term" value="F:FAD binding"/>
    <property type="evidence" value="ECO:0007669"/>
    <property type="project" value="InterPro"/>
</dbReference>
<name>A0A8J2LQZ8_9BILA</name>
<keyword evidence="3" id="KW-1185">Reference proteome</keyword>
<dbReference type="InterPro" id="IPR007266">
    <property type="entry name" value="Ero1"/>
</dbReference>
<gene>
    <name evidence="2" type="ORF">CJOHNSTONI_LOCUS3428</name>
</gene>
<sequence>MTVTKRIYPFVVLTAIFVLLLLCVLEREVWAQFEPDKECFCKLQGAISDCQCTTESIDDFNNYEVYPILQKLLSRDFF</sequence>
<dbReference type="OrthoDB" id="269384at2759"/>
<protein>
    <submittedName>
        <fullName evidence="2">Uncharacterized protein</fullName>
    </submittedName>
</protein>
<comment type="caution">
    <text evidence="2">The sequence shown here is derived from an EMBL/GenBank/DDBJ whole genome shotgun (WGS) entry which is preliminary data.</text>
</comment>
<dbReference type="Proteomes" id="UP000746747">
    <property type="component" value="Unassembled WGS sequence"/>
</dbReference>
<dbReference type="PANTHER" id="PTHR12613">
    <property type="entry name" value="ERO1-RELATED"/>
    <property type="match status" value="1"/>
</dbReference>
<dbReference type="GO" id="GO:0034975">
    <property type="term" value="P:protein folding in endoplasmic reticulum"/>
    <property type="evidence" value="ECO:0007669"/>
    <property type="project" value="InterPro"/>
</dbReference>
<dbReference type="EMBL" id="CAKAEH010001231">
    <property type="protein sequence ID" value="CAG9533176.1"/>
    <property type="molecule type" value="Genomic_DNA"/>
</dbReference>
<dbReference type="PANTHER" id="PTHR12613:SF0">
    <property type="entry name" value="ERO1-LIKE PROTEIN"/>
    <property type="match status" value="1"/>
</dbReference>
<feature type="non-terminal residue" evidence="2">
    <location>
        <position position="1"/>
    </location>
</feature>
<evidence type="ECO:0000313" key="2">
    <source>
        <dbReference type="EMBL" id="CAG9533176.1"/>
    </source>
</evidence>
<feature type="chain" id="PRO_5035150207" evidence="1">
    <location>
        <begin position="32"/>
        <end position="78"/>
    </location>
</feature>